<name>A0A9X0CAZ3_9EURO</name>
<proteinExistence type="predicted"/>
<dbReference type="PANTHER" id="PTHR10683">
    <property type="entry name" value="TRANSALDOLASE"/>
    <property type="match status" value="1"/>
</dbReference>
<evidence type="ECO:0000256" key="2">
    <source>
        <dbReference type="RuleBase" id="RU000501"/>
    </source>
</evidence>
<protein>
    <recommendedName>
        <fullName evidence="2">Transaldolase</fullName>
        <ecNumber evidence="2">2.2.1.2</ecNumber>
    </recommendedName>
</protein>
<dbReference type="EC" id="2.2.1.2" evidence="2"/>
<sequence length="335" mass="37529">MKCPQVNLLAHLRSKTQVDLDTFDIDAARELGGCIDCTSNQYEYYTELAKSSRNELLDKSIKLAASIHGQFLSVTFNELAVEIAAVYLAMEIVPMVDGNMHIMANPRYSYSKQRIIETGKRLHHLCKVIQPSFNTSRLVMKVPATWEGLQACRELTQCNIKVLATTLFTMEQAVLAGEVGCVSISPFVHELKALFDEHYEDSNPRLDVCLQAQRWYTQQSLATKVKACATVGVDELLQLAGIDALTIVPDDLRELKSIYRSEIEVNELSLFKAVSLPEGKLAYPSYIDDEAKYRMDFDHAEDGKAQFKLCQAITIFCDYQNKAECLVQAAHAGNA</sequence>
<accession>A0A9X0CAZ3</accession>
<dbReference type="InterPro" id="IPR001585">
    <property type="entry name" value="TAL/FSA"/>
</dbReference>
<dbReference type="GO" id="GO:0004801">
    <property type="term" value="F:transaldolase activity"/>
    <property type="evidence" value="ECO:0007669"/>
    <property type="project" value="UniProtKB-EC"/>
</dbReference>
<gene>
    <name evidence="3" type="ORF">N7463_000303</name>
</gene>
<dbReference type="OrthoDB" id="1711136at2759"/>
<keyword evidence="2" id="KW-0808">Transferase</keyword>
<dbReference type="InterPro" id="IPR018225">
    <property type="entry name" value="Transaldolase_AS"/>
</dbReference>
<dbReference type="Proteomes" id="UP001149954">
    <property type="component" value="Unassembled WGS sequence"/>
</dbReference>
<evidence type="ECO:0000256" key="1">
    <source>
        <dbReference type="ARBA" id="ARBA00023270"/>
    </source>
</evidence>
<keyword evidence="4" id="KW-1185">Reference proteome</keyword>
<dbReference type="Gene3D" id="3.20.20.70">
    <property type="entry name" value="Aldolase class I"/>
    <property type="match status" value="1"/>
</dbReference>
<dbReference type="SUPFAM" id="SSF51569">
    <property type="entry name" value="Aldolase"/>
    <property type="match status" value="1"/>
</dbReference>
<keyword evidence="1" id="KW-0704">Schiff base</keyword>
<reference evidence="3" key="1">
    <citation type="submission" date="2022-12" db="EMBL/GenBank/DDBJ databases">
        <authorList>
            <person name="Petersen C."/>
        </authorList>
    </citation>
    <scope>NUCLEOTIDE SEQUENCE</scope>
    <source>
        <strain evidence="3">IBT 29495</strain>
    </source>
</reference>
<dbReference type="EMBL" id="JAPWDS010000001">
    <property type="protein sequence ID" value="KAJ5519850.1"/>
    <property type="molecule type" value="Genomic_DNA"/>
</dbReference>
<comment type="catalytic activity">
    <reaction evidence="2">
        <text>D-sedoheptulose 7-phosphate + D-glyceraldehyde 3-phosphate = D-erythrose 4-phosphate + beta-D-fructose 6-phosphate</text>
        <dbReference type="Rhea" id="RHEA:17053"/>
        <dbReference type="ChEBI" id="CHEBI:16897"/>
        <dbReference type="ChEBI" id="CHEBI:57483"/>
        <dbReference type="ChEBI" id="CHEBI:57634"/>
        <dbReference type="ChEBI" id="CHEBI:59776"/>
        <dbReference type="EC" id="2.2.1.2"/>
    </reaction>
</comment>
<dbReference type="GO" id="GO:0005975">
    <property type="term" value="P:carbohydrate metabolic process"/>
    <property type="evidence" value="ECO:0007669"/>
    <property type="project" value="InterPro"/>
</dbReference>
<comment type="function">
    <text evidence="2">Catalyzes the rate-limiting step of the non-oxidative phase in the pentose phosphate pathway. Catalyzes the reversible conversion of sedheptulose-7-phosphate and D-glyceraldehyde 3-phosphate into erythrose-4-phosphate and beta-D-fructose 6-phosphate.</text>
</comment>
<dbReference type="Pfam" id="PF00923">
    <property type="entry name" value="TAL_FSA"/>
    <property type="match status" value="1"/>
</dbReference>
<dbReference type="GO" id="GO:0009052">
    <property type="term" value="P:pentose-phosphate shunt, non-oxidative branch"/>
    <property type="evidence" value="ECO:0007669"/>
    <property type="project" value="TreeGrafter"/>
</dbReference>
<evidence type="ECO:0000313" key="3">
    <source>
        <dbReference type="EMBL" id="KAJ5519850.1"/>
    </source>
</evidence>
<dbReference type="AlphaFoldDB" id="A0A9X0CAZ3"/>
<keyword evidence="2" id="KW-0570">Pentose shunt</keyword>
<reference evidence="3" key="2">
    <citation type="journal article" date="2023" name="IMA Fungus">
        <title>Comparative genomic study of the Penicillium genus elucidates a diverse pangenome and 15 lateral gene transfer events.</title>
        <authorList>
            <person name="Petersen C."/>
            <person name="Sorensen T."/>
            <person name="Nielsen M.R."/>
            <person name="Sondergaard T.E."/>
            <person name="Sorensen J.L."/>
            <person name="Fitzpatrick D.A."/>
            <person name="Frisvad J.C."/>
            <person name="Nielsen K.L."/>
        </authorList>
    </citation>
    <scope>NUCLEOTIDE SEQUENCE</scope>
    <source>
        <strain evidence="3">IBT 29495</strain>
    </source>
</reference>
<comment type="pathway">
    <text evidence="2">Carbohydrate degradation; pentose phosphate pathway; D-glyceraldehyde 3-phosphate and beta-D-fructose 6-phosphate from D-ribose 5-phosphate and D-xylulose 5-phosphate (non-oxidative stage): step 2/3.</text>
</comment>
<comment type="caution">
    <text evidence="3">The sequence shown here is derived from an EMBL/GenBank/DDBJ whole genome shotgun (WGS) entry which is preliminary data.</text>
</comment>
<organism evidence="3 4">
    <name type="scientific">Penicillium fimorum</name>
    <dbReference type="NCBI Taxonomy" id="1882269"/>
    <lineage>
        <taxon>Eukaryota</taxon>
        <taxon>Fungi</taxon>
        <taxon>Dikarya</taxon>
        <taxon>Ascomycota</taxon>
        <taxon>Pezizomycotina</taxon>
        <taxon>Eurotiomycetes</taxon>
        <taxon>Eurotiomycetidae</taxon>
        <taxon>Eurotiales</taxon>
        <taxon>Aspergillaceae</taxon>
        <taxon>Penicillium</taxon>
    </lineage>
</organism>
<evidence type="ECO:0000313" key="4">
    <source>
        <dbReference type="Proteomes" id="UP001149954"/>
    </source>
</evidence>
<dbReference type="PANTHER" id="PTHR10683:SF34">
    <property type="entry name" value="TRANSALDOLASE"/>
    <property type="match status" value="1"/>
</dbReference>
<dbReference type="InterPro" id="IPR013785">
    <property type="entry name" value="Aldolase_TIM"/>
</dbReference>
<dbReference type="PROSITE" id="PS00958">
    <property type="entry name" value="TRANSALDOLASE_2"/>
    <property type="match status" value="1"/>
</dbReference>